<sequence length="29" mass="3250">MLLFSIAMSALIGLEGLRYLIVPMDIRGR</sequence>
<accession>A0A5M3T8I6</accession>
<keyword evidence="2" id="KW-1185">Reference proteome</keyword>
<proteinExistence type="predicted"/>
<organism evidence="1 2">
    <name type="scientific">Limnospira platensis NIES-46</name>
    <dbReference type="NCBI Taxonomy" id="1236695"/>
    <lineage>
        <taxon>Bacteria</taxon>
        <taxon>Bacillati</taxon>
        <taxon>Cyanobacteriota</taxon>
        <taxon>Cyanophyceae</taxon>
        <taxon>Oscillatoriophycideae</taxon>
        <taxon>Oscillatoriales</taxon>
        <taxon>Sirenicapillariaceae</taxon>
        <taxon>Limnospira</taxon>
    </lineage>
</organism>
<reference evidence="1 2" key="1">
    <citation type="journal article" date="2019" name="J Genomics">
        <title>The Draft Genome of a Hydrogen-producing Cyanobacterium, Arthrospira platensis NIES-46.</title>
        <authorList>
            <person name="Suzuki S."/>
            <person name="Yamaguchi H."/>
            <person name="Kawachi M."/>
        </authorList>
    </citation>
    <scope>NUCLEOTIDE SEQUENCE [LARGE SCALE GENOMIC DNA]</scope>
    <source>
        <strain evidence="1 2">NIES-46</strain>
    </source>
</reference>
<evidence type="ECO:0000313" key="1">
    <source>
        <dbReference type="EMBL" id="GCE95993.1"/>
    </source>
</evidence>
<protein>
    <submittedName>
        <fullName evidence="1">Uncharacterized protein</fullName>
    </submittedName>
</protein>
<evidence type="ECO:0000313" key="2">
    <source>
        <dbReference type="Proteomes" id="UP000326169"/>
    </source>
</evidence>
<gene>
    <name evidence="1" type="ORF">NIES46_40600</name>
</gene>
<dbReference type="EMBL" id="BIMW01000160">
    <property type="protein sequence ID" value="GCE95993.1"/>
    <property type="molecule type" value="Genomic_DNA"/>
</dbReference>
<dbReference type="Proteomes" id="UP000326169">
    <property type="component" value="Unassembled WGS sequence"/>
</dbReference>
<name>A0A5M3T8I6_LIMPL</name>
<comment type="caution">
    <text evidence="1">The sequence shown here is derived from an EMBL/GenBank/DDBJ whole genome shotgun (WGS) entry which is preliminary data.</text>
</comment>